<dbReference type="EMBL" id="CAFBNG010000001">
    <property type="protein sequence ID" value="CAB4929971.1"/>
    <property type="molecule type" value="Genomic_DNA"/>
</dbReference>
<dbReference type="Pfam" id="PF01026">
    <property type="entry name" value="TatD_DNase"/>
    <property type="match status" value="1"/>
</dbReference>
<dbReference type="GO" id="GO:0046872">
    <property type="term" value="F:metal ion binding"/>
    <property type="evidence" value="ECO:0007669"/>
    <property type="project" value="UniProtKB-KW"/>
</dbReference>
<gene>
    <name evidence="3" type="ORF">UFOPK3774_00007</name>
</gene>
<evidence type="ECO:0000256" key="1">
    <source>
        <dbReference type="ARBA" id="ARBA00022723"/>
    </source>
</evidence>
<organism evidence="3">
    <name type="scientific">freshwater metagenome</name>
    <dbReference type="NCBI Taxonomy" id="449393"/>
    <lineage>
        <taxon>unclassified sequences</taxon>
        <taxon>metagenomes</taxon>
        <taxon>ecological metagenomes</taxon>
    </lineage>
</organism>
<dbReference type="NCBIfam" id="TIGR00010">
    <property type="entry name" value="YchF/TatD family DNA exonuclease"/>
    <property type="match status" value="1"/>
</dbReference>
<dbReference type="PANTHER" id="PTHR46124:SF2">
    <property type="entry name" value="D-AMINOACYL-TRNA DEACYLASE"/>
    <property type="match status" value="1"/>
</dbReference>
<dbReference type="Gene3D" id="3.20.20.140">
    <property type="entry name" value="Metal-dependent hydrolases"/>
    <property type="match status" value="1"/>
</dbReference>
<dbReference type="GO" id="GO:0016788">
    <property type="term" value="F:hydrolase activity, acting on ester bonds"/>
    <property type="evidence" value="ECO:0007669"/>
    <property type="project" value="InterPro"/>
</dbReference>
<dbReference type="InterPro" id="IPR018228">
    <property type="entry name" value="DNase_TatD-rel_CS"/>
</dbReference>
<dbReference type="InterPro" id="IPR015991">
    <property type="entry name" value="TatD/YcfH-like"/>
</dbReference>
<dbReference type="PANTHER" id="PTHR46124">
    <property type="entry name" value="D-AMINOACYL-TRNA DEACYLASE"/>
    <property type="match status" value="1"/>
</dbReference>
<proteinExistence type="predicted"/>
<evidence type="ECO:0000313" key="3">
    <source>
        <dbReference type="EMBL" id="CAB4929971.1"/>
    </source>
</evidence>
<protein>
    <submittedName>
        <fullName evidence="3">Unannotated protein</fullName>
    </submittedName>
</protein>
<dbReference type="AlphaFoldDB" id="A0A6J7IGW2"/>
<keyword evidence="2" id="KW-0378">Hydrolase</keyword>
<evidence type="ECO:0000256" key="2">
    <source>
        <dbReference type="ARBA" id="ARBA00022801"/>
    </source>
</evidence>
<dbReference type="PROSITE" id="PS01091">
    <property type="entry name" value="TATD_3"/>
    <property type="match status" value="1"/>
</dbReference>
<dbReference type="GO" id="GO:0005829">
    <property type="term" value="C:cytosol"/>
    <property type="evidence" value="ECO:0007669"/>
    <property type="project" value="TreeGrafter"/>
</dbReference>
<reference evidence="3" key="1">
    <citation type="submission" date="2020-05" db="EMBL/GenBank/DDBJ databases">
        <authorList>
            <person name="Chiriac C."/>
            <person name="Salcher M."/>
            <person name="Ghai R."/>
            <person name="Kavagutti S V."/>
        </authorList>
    </citation>
    <scope>NUCLEOTIDE SEQUENCE</scope>
</reference>
<dbReference type="GO" id="GO:0004536">
    <property type="term" value="F:DNA nuclease activity"/>
    <property type="evidence" value="ECO:0007669"/>
    <property type="project" value="InterPro"/>
</dbReference>
<dbReference type="InterPro" id="IPR001130">
    <property type="entry name" value="TatD-like"/>
</dbReference>
<dbReference type="SUPFAM" id="SSF51556">
    <property type="entry name" value="Metallo-dependent hydrolases"/>
    <property type="match status" value="1"/>
</dbReference>
<keyword evidence="1" id="KW-0479">Metal-binding</keyword>
<dbReference type="CDD" id="cd01310">
    <property type="entry name" value="TatD_DNAse"/>
    <property type="match status" value="1"/>
</dbReference>
<accession>A0A6J7IGW2</accession>
<dbReference type="FunFam" id="3.20.20.140:FF:000005">
    <property type="entry name" value="TatD family hydrolase"/>
    <property type="match status" value="1"/>
</dbReference>
<dbReference type="InterPro" id="IPR032466">
    <property type="entry name" value="Metal_Hydrolase"/>
</dbReference>
<sequence>MADRHNRDIDRPLAPAPEALPTFCVDAHAHLEIVTNTAPDSPEVGQVIADARAVGIDRIVQVGYSAEQSQWCVAAANHWDSVILAAVALHPNEAPIVSSFDSDFGIITKLAKEPRVRAIGETGLDYFRTPPELREKQRESFRAHIALAKEVNKALVIHDRDSHDDVLAVLQEVGAPEKVVFHCFSGDAAMAKICSDRGYILSFAGTLTFKNAPELREAVKLVPAEQLLVETDSPFLAPMPHRGHLNTPAQIPTVVRAMAAERNTDLLEMTEVLSKNGERIFGSFAPGSSL</sequence>
<name>A0A6J7IGW2_9ZZZZ</name>
<dbReference type="PIRSF" id="PIRSF005902">
    <property type="entry name" value="DNase_TatD"/>
    <property type="match status" value="1"/>
</dbReference>